<dbReference type="SMART" id="SM01399">
    <property type="entry name" value="Sybindin"/>
    <property type="match status" value="1"/>
</dbReference>
<dbReference type="EMBL" id="MCFI01000011">
    <property type="protein sequence ID" value="ORY81581.1"/>
    <property type="molecule type" value="Genomic_DNA"/>
</dbReference>
<dbReference type="AlphaFoldDB" id="A0A1Y2FCF2"/>
<dbReference type="OMA" id="RYMNQFI"/>
<dbReference type="PANTHER" id="PTHR12403">
    <property type="entry name" value="TRAFFICKING PROTEIN PARTICLE COMPLEX SUBUNIT 2"/>
    <property type="match status" value="1"/>
</dbReference>
<evidence type="ECO:0000256" key="2">
    <source>
        <dbReference type="ARBA" id="ARBA00022448"/>
    </source>
</evidence>
<comment type="subcellular location">
    <subcellularLocation>
        <location evidence="6">Endoplasmic reticulum</location>
    </subcellularLocation>
    <subcellularLocation>
        <location evidence="6">Golgi apparatus</location>
        <location evidence="6">cis-Golgi network</location>
    </subcellularLocation>
    <subcellularLocation>
        <location evidence="1">Golgi apparatus</location>
    </subcellularLocation>
</comment>
<protein>
    <recommendedName>
        <fullName evidence="6">Trafficking protein particle complex subunit</fullName>
    </recommendedName>
</protein>
<comment type="caution">
    <text evidence="7">The sequence shown here is derived from an EMBL/GenBank/DDBJ whole genome shotgun (WGS) entry which is preliminary data.</text>
</comment>
<dbReference type="InterPro" id="IPR006722">
    <property type="entry name" value="Sedlin"/>
</dbReference>
<evidence type="ECO:0000256" key="6">
    <source>
        <dbReference type="RuleBase" id="RU366065"/>
    </source>
</evidence>
<evidence type="ECO:0000313" key="8">
    <source>
        <dbReference type="Proteomes" id="UP000193685"/>
    </source>
</evidence>
<dbReference type="GeneID" id="63784430"/>
<dbReference type="CDD" id="cd14825">
    <property type="entry name" value="TRAPPC2_sedlin"/>
    <property type="match status" value="1"/>
</dbReference>
<dbReference type="GO" id="GO:0006888">
    <property type="term" value="P:endoplasmic reticulum to Golgi vesicle-mediated transport"/>
    <property type="evidence" value="ECO:0007669"/>
    <property type="project" value="UniProtKB-UniRule"/>
</dbReference>
<proteinExistence type="inferred from homology"/>
<keyword evidence="8" id="KW-1185">Reference proteome</keyword>
<gene>
    <name evidence="7" type="ORF">BCR37DRAFT_348190</name>
</gene>
<dbReference type="GO" id="GO:0005783">
    <property type="term" value="C:endoplasmic reticulum"/>
    <property type="evidence" value="ECO:0007669"/>
    <property type="project" value="UniProtKB-SubCell"/>
</dbReference>
<dbReference type="STRING" id="56484.A0A1Y2FCF2"/>
<dbReference type="Proteomes" id="UP000193685">
    <property type="component" value="Unassembled WGS sequence"/>
</dbReference>
<evidence type="ECO:0000256" key="5">
    <source>
        <dbReference type="ARBA" id="ARBA00023034"/>
    </source>
</evidence>
<dbReference type="Pfam" id="PF04628">
    <property type="entry name" value="Sedlin_N"/>
    <property type="match status" value="1"/>
</dbReference>
<evidence type="ECO:0000256" key="3">
    <source>
        <dbReference type="ARBA" id="ARBA00022824"/>
    </source>
</evidence>
<dbReference type="InterPro" id="IPR007233">
    <property type="entry name" value="TRAPPC"/>
</dbReference>
<keyword evidence="2 6" id="KW-0813">Transport</keyword>
<dbReference type="InterPro" id="IPR011012">
    <property type="entry name" value="Longin-like_dom_sf"/>
</dbReference>
<evidence type="ECO:0000256" key="1">
    <source>
        <dbReference type="ARBA" id="ARBA00004555"/>
    </source>
</evidence>
<sequence>MSYMLAIVGTKDNPLYQAEFGTLKGGHDGTPQFREDMRPMNQFILHSSLDMVEEVQWASSMLYLKQIDKFNGYSVSCWLTAGGTRFLLLHDLKNDDGIKTFFSDLYDLYTKCLMNPFYKVDTRITSRTFDTRVKALARKYL</sequence>
<accession>A0A1Y2FCF2</accession>
<name>A0A1Y2FCF2_PROLT</name>
<reference evidence="7 8" key="1">
    <citation type="submission" date="2016-07" db="EMBL/GenBank/DDBJ databases">
        <title>Pervasive Adenine N6-methylation of Active Genes in Fungi.</title>
        <authorList>
            <consortium name="DOE Joint Genome Institute"/>
            <person name="Mondo S.J."/>
            <person name="Dannebaum R.O."/>
            <person name="Kuo R.C."/>
            <person name="Labutti K."/>
            <person name="Haridas S."/>
            <person name="Kuo A."/>
            <person name="Salamov A."/>
            <person name="Ahrendt S.R."/>
            <person name="Lipzen A."/>
            <person name="Sullivan W."/>
            <person name="Andreopoulos W.B."/>
            <person name="Clum A."/>
            <person name="Lindquist E."/>
            <person name="Daum C."/>
            <person name="Ramamoorthy G.K."/>
            <person name="Gryganskyi A."/>
            <person name="Culley D."/>
            <person name="Magnuson J.K."/>
            <person name="James T.Y."/>
            <person name="O'Malley M.A."/>
            <person name="Stajich J.E."/>
            <person name="Spatafora J.W."/>
            <person name="Visel A."/>
            <person name="Grigoriev I.V."/>
        </authorList>
    </citation>
    <scope>NUCLEOTIDE SEQUENCE [LARGE SCALE GENOMIC DNA]</scope>
    <source>
        <strain evidence="7 8">12-1054</strain>
    </source>
</reference>
<dbReference type="RefSeq" id="XP_040724957.1">
    <property type="nucleotide sequence ID" value="XM_040867831.1"/>
</dbReference>
<comment type="similarity">
    <text evidence="6">Belongs to the TRAPP small subunits family.</text>
</comment>
<dbReference type="OrthoDB" id="10252102at2759"/>
<dbReference type="Gene3D" id="3.30.450.70">
    <property type="match status" value="1"/>
</dbReference>
<dbReference type="GO" id="GO:0005794">
    <property type="term" value="C:Golgi apparatus"/>
    <property type="evidence" value="ECO:0007669"/>
    <property type="project" value="UniProtKB-SubCell"/>
</dbReference>
<dbReference type="SUPFAM" id="SSF64356">
    <property type="entry name" value="SNARE-like"/>
    <property type="match status" value="1"/>
</dbReference>
<keyword evidence="5 6" id="KW-0333">Golgi apparatus</keyword>
<evidence type="ECO:0000313" key="7">
    <source>
        <dbReference type="EMBL" id="ORY81581.1"/>
    </source>
</evidence>
<keyword evidence="4 6" id="KW-0931">ER-Golgi transport</keyword>
<dbReference type="GO" id="GO:0030008">
    <property type="term" value="C:TRAPP complex"/>
    <property type="evidence" value="ECO:0007669"/>
    <property type="project" value="UniProtKB-UniRule"/>
</dbReference>
<comment type="subunit">
    <text evidence="6">Part of the multisubunit transport protein particle (TRAPP) complex.</text>
</comment>
<organism evidence="7 8">
    <name type="scientific">Protomyces lactucae-debilis</name>
    <dbReference type="NCBI Taxonomy" id="2754530"/>
    <lineage>
        <taxon>Eukaryota</taxon>
        <taxon>Fungi</taxon>
        <taxon>Dikarya</taxon>
        <taxon>Ascomycota</taxon>
        <taxon>Taphrinomycotina</taxon>
        <taxon>Taphrinomycetes</taxon>
        <taxon>Taphrinales</taxon>
        <taxon>Protomycetaceae</taxon>
        <taxon>Protomyces</taxon>
    </lineage>
</organism>
<keyword evidence="3 6" id="KW-0256">Endoplasmic reticulum</keyword>
<evidence type="ECO:0000256" key="4">
    <source>
        <dbReference type="ARBA" id="ARBA00022892"/>
    </source>
</evidence>